<accession>A0ACB6Z117</accession>
<gene>
    <name evidence="1" type="ORF">BDM02DRAFT_1546075</name>
</gene>
<reference evidence="1" key="1">
    <citation type="submission" date="2019-10" db="EMBL/GenBank/DDBJ databases">
        <authorList>
            <consortium name="DOE Joint Genome Institute"/>
            <person name="Kuo A."/>
            <person name="Miyauchi S."/>
            <person name="Kiss E."/>
            <person name="Drula E."/>
            <person name="Kohler A."/>
            <person name="Sanchez-Garcia M."/>
            <person name="Andreopoulos B."/>
            <person name="Barry K.W."/>
            <person name="Bonito G."/>
            <person name="Buee M."/>
            <person name="Carver A."/>
            <person name="Chen C."/>
            <person name="Cichocki N."/>
            <person name="Clum A."/>
            <person name="Culley D."/>
            <person name="Crous P.W."/>
            <person name="Fauchery L."/>
            <person name="Girlanda M."/>
            <person name="Hayes R."/>
            <person name="Keri Z."/>
            <person name="Labutti K."/>
            <person name="Lipzen A."/>
            <person name="Lombard V."/>
            <person name="Magnuson J."/>
            <person name="Maillard F."/>
            <person name="Morin E."/>
            <person name="Murat C."/>
            <person name="Nolan M."/>
            <person name="Ohm R."/>
            <person name="Pangilinan J."/>
            <person name="Pereira M."/>
            <person name="Perotto S."/>
            <person name="Peter M."/>
            <person name="Riley R."/>
            <person name="Sitrit Y."/>
            <person name="Stielow B."/>
            <person name="Szollosi G."/>
            <person name="Zifcakova L."/>
            <person name="Stursova M."/>
            <person name="Spatafora J.W."/>
            <person name="Tedersoo L."/>
            <person name="Vaario L.-M."/>
            <person name="Yamada A."/>
            <person name="Yan M."/>
            <person name="Wang P."/>
            <person name="Xu J."/>
            <person name="Bruns T."/>
            <person name="Baldrian P."/>
            <person name="Vilgalys R."/>
            <person name="Henrissat B."/>
            <person name="Grigoriev I.V."/>
            <person name="Hibbett D."/>
            <person name="Nagy L.G."/>
            <person name="Martin F.M."/>
        </authorList>
    </citation>
    <scope>NUCLEOTIDE SEQUENCE</scope>
    <source>
        <strain evidence="1">P2</strain>
    </source>
</reference>
<name>A0ACB6Z117_THEGA</name>
<dbReference type="Proteomes" id="UP000886501">
    <property type="component" value="Unassembled WGS sequence"/>
</dbReference>
<sequence length="112" mass="12954">MTGDRWRDQLFGCYPPRPDCRGFRVWLPPPKLPSLRTCPAAIAYYTHTPSLVTLTSLYLTPPKAASRTHERPDGPHSFLYFHCDTFTVVTPNFLVLCAIFRKVDRLEWMGRI</sequence>
<evidence type="ECO:0000313" key="2">
    <source>
        <dbReference type="Proteomes" id="UP000886501"/>
    </source>
</evidence>
<comment type="caution">
    <text evidence="1">The sequence shown here is derived from an EMBL/GenBank/DDBJ whole genome shotgun (WGS) entry which is preliminary data.</text>
</comment>
<proteinExistence type="predicted"/>
<evidence type="ECO:0000313" key="1">
    <source>
        <dbReference type="EMBL" id="KAF9643258.1"/>
    </source>
</evidence>
<keyword evidence="2" id="KW-1185">Reference proteome</keyword>
<reference evidence="1" key="2">
    <citation type="journal article" date="2020" name="Nat. Commun.">
        <title>Large-scale genome sequencing of mycorrhizal fungi provides insights into the early evolution of symbiotic traits.</title>
        <authorList>
            <person name="Miyauchi S."/>
            <person name="Kiss E."/>
            <person name="Kuo A."/>
            <person name="Drula E."/>
            <person name="Kohler A."/>
            <person name="Sanchez-Garcia M."/>
            <person name="Morin E."/>
            <person name="Andreopoulos B."/>
            <person name="Barry K.W."/>
            <person name="Bonito G."/>
            <person name="Buee M."/>
            <person name="Carver A."/>
            <person name="Chen C."/>
            <person name="Cichocki N."/>
            <person name="Clum A."/>
            <person name="Culley D."/>
            <person name="Crous P.W."/>
            <person name="Fauchery L."/>
            <person name="Girlanda M."/>
            <person name="Hayes R.D."/>
            <person name="Keri Z."/>
            <person name="LaButti K."/>
            <person name="Lipzen A."/>
            <person name="Lombard V."/>
            <person name="Magnuson J."/>
            <person name="Maillard F."/>
            <person name="Murat C."/>
            <person name="Nolan M."/>
            <person name="Ohm R.A."/>
            <person name="Pangilinan J."/>
            <person name="Pereira M.F."/>
            <person name="Perotto S."/>
            <person name="Peter M."/>
            <person name="Pfister S."/>
            <person name="Riley R."/>
            <person name="Sitrit Y."/>
            <person name="Stielow J.B."/>
            <person name="Szollosi G."/>
            <person name="Zifcakova L."/>
            <person name="Stursova M."/>
            <person name="Spatafora J.W."/>
            <person name="Tedersoo L."/>
            <person name="Vaario L.M."/>
            <person name="Yamada A."/>
            <person name="Yan M."/>
            <person name="Wang P."/>
            <person name="Xu J."/>
            <person name="Bruns T."/>
            <person name="Baldrian P."/>
            <person name="Vilgalys R."/>
            <person name="Dunand C."/>
            <person name="Henrissat B."/>
            <person name="Grigoriev I.V."/>
            <person name="Hibbett D."/>
            <person name="Nagy L.G."/>
            <person name="Martin F.M."/>
        </authorList>
    </citation>
    <scope>NUCLEOTIDE SEQUENCE</scope>
    <source>
        <strain evidence="1">P2</strain>
    </source>
</reference>
<protein>
    <submittedName>
        <fullName evidence="1">Uncharacterized protein</fullName>
    </submittedName>
</protein>
<dbReference type="EMBL" id="MU118255">
    <property type="protein sequence ID" value="KAF9643258.1"/>
    <property type="molecule type" value="Genomic_DNA"/>
</dbReference>
<organism evidence="1 2">
    <name type="scientific">Thelephora ganbajun</name>
    <name type="common">Ganba fungus</name>
    <dbReference type="NCBI Taxonomy" id="370292"/>
    <lineage>
        <taxon>Eukaryota</taxon>
        <taxon>Fungi</taxon>
        <taxon>Dikarya</taxon>
        <taxon>Basidiomycota</taxon>
        <taxon>Agaricomycotina</taxon>
        <taxon>Agaricomycetes</taxon>
        <taxon>Thelephorales</taxon>
        <taxon>Thelephoraceae</taxon>
        <taxon>Thelephora</taxon>
    </lineage>
</organism>